<protein>
    <submittedName>
        <fullName evidence="1">L domain-like protein</fullName>
    </submittedName>
</protein>
<gene>
    <name evidence="1" type="ORF">BDN72DRAFT_959394</name>
</gene>
<reference evidence="1 2" key="1">
    <citation type="journal article" date="2019" name="Nat. Ecol. Evol.">
        <title>Megaphylogeny resolves global patterns of mushroom evolution.</title>
        <authorList>
            <person name="Varga T."/>
            <person name="Krizsan K."/>
            <person name="Foldi C."/>
            <person name="Dima B."/>
            <person name="Sanchez-Garcia M."/>
            <person name="Sanchez-Ramirez S."/>
            <person name="Szollosi G.J."/>
            <person name="Szarkandi J.G."/>
            <person name="Papp V."/>
            <person name="Albert L."/>
            <person name="Andreopoulos W."/>
            <person name="Angelini C."/>
            <person name="Antonin V."/>
            <person name="Barry K.W."/>
            <person name="Bougher N.L."/>
            <person name="Buchanan P."/>
            <person name="Buyck B."/>
            <person name="Bense V."/>
            <person name="Catcheside P."/>
            <person name="Chovatia M."/>
            <person name="Cooper J."/>
            <person name="Damon W."/>
            <person name="Desjardin D."/>
            <person name="Finy P."/>
            <person name="Geml J."/>
            <person name="Haridas S."/>
            <person name="Hughes K."/>
            <person name="Justo A."/>
            <person name="Karasinski D."/>
            <person name="Kautmanova I."/>
            <person name="Kiss B."/>
            <person name="Kocsube S."/>
            <person name="Kotiranta H."/>
            <person name="LaButti K.M."/>
            <person name="Lechner B.E."/>
            <person name="Liimatainen K."/>
            <person name="Lipzen A."/>
            <person name="Lukacs Z."/>
            <person name="Mihaltcheva S."/>
            <person name="Morgado L.N."/>
            <person name="Niskanen T."/>
            <person name="Noordeloos M.E."/>
            <person name="Ohm R.A."/>
            <person name="Ortiz-Santana B."/>
            <person name="Ovrebo C."/>
            <person name="Racz N."/>
            <person name="Riley R."/>
            <person name="Savchenko A."/>
            <person name="Shiryaev A."/>
            <person name="Soop K."/>
            <person name="Spirin V."/>
            <person name="Szebenyi C."/>
            <person name="Tomsovsky M."/>
            <person name="Tulloss R.E."/>
            <person name="Uehling J."/>
            <person name="Grigoriev I.V."/>
            <person name="Vagvolgyi C."/>
            <person name="Papp T."/>
            <person name="Martin F.M."/>
            <person name="Miettinen O."/>
            <person name="Hibbett D.S."/>
            <person name="Nagy L.G."/>
        </authorList>
    </citation>
    <scope>NUCLEOTIDE SEQUENCE [LARGE SCALE GENOMIC DNA]</scope>
    <source>
        <strain evidence="1 2">NL-1719</strain>
    </source>
</reference>
<name>A0ACD3AWI4_9AGAR</name>
<evidence type="ECO:0000313" key="2">
    <source>
        <dbReference type="Proteomes" id="UP000308600"/>
    </source>
</evidence>
<organism evidence="1 2">
    <name type="scientific">Pluteus cervinus</name>
    <dbReference type="NCBI Taxonomy" id="181527"/>
    <lineage>
        <taxon>Eukaryota</taxon>
        <taxon>Fungi</taxon>
        <taxon>Dikarya</taxon>
        <taxon>Basidiomycota</taxon>
        <taxon>Agaricomycotina</taxon>
        <taxon>Agaricomycetes</taxon>
        <taxon>Agaricomycetidae</taxon>
        <taxon>Agaricales</taxon>
        <taxon>Pluteineae</taxon>
        <taxon>Pluteaceae</taxon>
        <taxon>Pluteus</taxon>
    </lineage>
</organism>
<dbReference type="EMBL" id="ML208326">
    <property type="protein sequence ID" value="TFK69704.1"/>
    <property type="molecule type" value="Genomic_DNA"/>
</dbReference>
<dbReference type="Proteomes" id="UP000308600">
    <property type="component" value="Unassembled WGS sequence"/>
</dbReference>
<evidence type="ECO:0000313" key="1">
    <source>
        <dbReference type="EMBL" id="TFK69704.1"/>
    </source>
</evidence>
<keyword evidence="2" id="KW-1185">Reference proteome</keyword>
<proteinExistence type="predicted"/>
<accession>A0ACD3AWI4</accession>
<sequence length="809" mass="87219">MSRIPQSSSSRGSAKPSTPIKSRGTSLAPTPRTRTQSTPRAATPSKAATKPTQHKDEPMPSLTAVSIKEAIALKRAEAKKAQTRGGSTGVLEVSGLEETQPALASPEGDDILGRWSLRETIERGRSTGSVNFAGRSLQCIPSGLFDVHLGITPDRLKLVPDEPPLPPAEAQAPTRRGKRDAPAWFEAQDLQILKAWNNEILEIQHEISLFGSLKTVDLHKNKLTALPNSFADLTALTTLDLSHNDLSSLPDNIFALPELTILNLSHNNLTTLPFNAPFGNGKGRIQQPSTGFFTPTITRATSPLPKLHNLDVSHNKITASGIDLRLPTSLTKLDLSLNPLGSSGPQLEPLMQALAKVSSLKELRFENSEIGDDALPAGAFTFANPFPSLRLLDFGETRVTMTAVKQALSGMKQELDFVYTTQDPPEGVVRVLVGKRVIKEAWEIEIERRAKSKSHIHTDESGSQSTTTATSPPKKEVLKEDWEIEAEQGLLTEGGKRRMRAAAAATATAPDARATTANLGIGVPSAVPSARSPSPTGLSLTSAQYYSQATQTLTLPPSAPLSKAPGHARAFSLAAPARSTSTSPTHLAVPAPTLPLSVIVSQPYASTLRELVLVNRRMDRSFALPFVPEGESNHFLPSLEELNLEGCGLADMVSISYTTPASGAVTPPRSTAPIIHLLAKFFPSLQTLNLSFNALTSTALTPEGLSELILAGPTRKGLKHLRLRGNRLADLSGFQIVAESFKGNRAVPDWKLDELDLRDNEIAKLPSELGLLPLDVFLVDGNTFRVPQRRVWEREGTKGLLSWLRGRIE</sequence>